<dbReference type="PRINTS" id="PR00420">
    <property type="entry name" value="RNGMNOXGNASE"/>
</dbReference>
<dbReference type="GO" id="GO:0071949">
    <property type="term" value="F:FAD binding"/>
    <property type="evidence" value="ECO:0007669"/>
    <property type="project" value="InterPro"/>
</dbReference>
<keyword evidence="4" id="KW-1185">Reference proteome</keyword>
<dbReference type="RefSeq" id="WP_015820581.1">
    <property type="nucleotide sequence ID" value="NC_012997.1"/>
</dbReference>
<dbReference type="Gene3D" id="3.50.50.60">
    <property type="entry name" value="FAD/NAD(P)-binding domain"/>
    <property type="match status" value="1"/>
</dbReference>
<dbReference type="Pfam" id="PF01494">
    <property type="entry name" value="FAD_binding_3"/>
    <property type="match status" value="1"/>
</dbReference>
<name>C5BKB1_TERTT</name>
<dbReference type="InterPro" id="IPR050631">
    <property type="entry name" value="PheA/TfdB_FAD_monoxygenase"/>
</dbReference>
<dbReference type="PANTHER" id="PTHR43476">
    <property type="entry name" value="3-(3-HYDROXY-PHENYL)PROPIONATE/3-HYDROXYCINNAMIC ACID HYDROXYLASE"/>
    <property type="match status" value="1"/>
</dbReference>
<dbReference type="InterPro" id="IPR002938">
    <property type="entry name" value="FAD-bd"/>
</dbReference>
<dbReference type="STRING" id="377629.TERTU_2371"/>
<protein>
    <submittedName>
        <fullName evidence="3">FAD binding domain protein</fullName>
    </submittedName>
</protein>
<keyword evidence="1" id="KW-0560">Oxidoreductase</keyword>
<dbReference type="SUPFAM" id="SSF51905">
    <property type="entry name" value="FAD/NAD(P)-binding domain"/>
    <property type="match status" value="1"/>
</dbReference>
<evidence type="ECO:0000259" key="2">
    <source>
        <dbReference type="Pfam" id="PF01494"/>
    </source>
</evidence>
<dbReference type="Proteomes" id="UP000009080">
    <property type="component" value="Chromosome"/>
</dbReference>
<dbReference type="AlphaFoldDB" id="C5BKB1"/>
<reference evidence="3 4" key="1">
    <citation type="journal article" date="2009" name="PLoS ONE">
        <title>The complete genome of Teredinibacter turnerae T7901: an intracellular endosymbiont of marine wood-boring bivalves (shipworms).</title>
        <authorList>
            <person name="Yang J.C."/>
            <person name="Madupu R."/>
            <person name="Durkin A.S."/>
            <person name="Ekborg N.A."/>
            <person name="Pedamallu C.S."/>
            <person name="Hostetler J.B."/>
            <person name="Radune D."/>
            <person name="Toms B.S."/>
            <person name="Henrissat B."/>
            <person name="Coutinho P.M."/>
            <person name="Schwarz S."/>
            <person name="Field L."/>
            <person name="Trindade-Silva A.E."/>
            <person name="Soares C.A.G."/>
            <person name="Elshahawi S."/>
            <person name="Hanora A."/>
            <person name="Schmidt E.W."/>
            <person name="Haygood M.G."/>
            <person name="Posfai J."/>
            <person name="Benner J."/>
            <person name="Madinger C."/>
            <person name="Nove J."/>
            <person name="Anton B."/>
            <person name="Chaudhary K."/>
            <person name="Foster J."/>
            <person name="Holman A."/>
            <person name="Kumar S."/>
            <person name="Lessard P.A."/>
            <person name="Luyten Y.A."/>
            <person name="Slatko B."/>
            <person name="Wood N."/>
            <person name="Wu B."/>
            <person name="Teplitski M."/>
            <person name="Mougous J.D."/>
            <person name="Ward N."/>
            <person name="Eisen J.A."/>
            <person name="Badger J.H."/>
            <person name="Distel D.L."/>
        </authorList>
    </citation>
    <scope>NUCLEOTIDE SEQUENCE [LARGE SCALE GENOMIC DNA]</scope>
    <source>
        <strain evidence="4">ATCC 39867 / T7901</strain>
    </source>
</reference>
<dbReference type="EMBL" id="CP001614">
    <property type="protein sequence ID" value="ACR14467.1"/>
    <property type="molecule type" value="Genomic_DNA"/>
</dbReference>
<evidence type="ECO:0000313" key="4">
    <source>
        <dbReference type="Proteomes" id="UP000009080"/>
    </source>
</evidence>
<dbReference type="GO" id="GO:0016491">
    <property type="term" value="F:oxidoreductase activity"/>
    <property type="evidence" value="ECO:0007669"/>
    <property type="project" value="UniProtKB-KW"/>
</dbReference>
<evidence type="ECO:0000313" key="3">
    <source>
        <dbReference type="EMBL" id="ACR14467.1"/>
    </source>
</evidence>
<dbReference type="PANTHER" id="PTHR43476:SF5">
    <property type="entry name" value="FAD-DEPENDENT MONOOXYGENASE"/>
    <property type="match status" value="1"/>
</dbReference>
<evidence type="ECO:0000256" key="1">
    <source>
        <dbReference type="ARBA" id="ARBA00023002"/>
    </source>
</evidence>
<organism evidence="3 4">
    <name type="scientific">Teredinibacter turnerae (strain ATCC 39867 / T7901)</name>
    <dbReference type="NCBI Taxonomy" id="377629"/>
    <lineage>
        <taxon>Bacteria</taxon>
        <taxon>Pseudomonadati</taxon>
        <taxon>Pseudomonadota</taxon>
        <taxon>Gammaproteobacteria</taxon>
        <taxon>Cellvibrionales</taxon>
        <taxon>Cellvibrionaceae</taxon>
        <taxon>Teredinibacter</taxon>
    </lineage>
</organism>
<feature type="domain" description="FAD-binding" evidence="2">
    <location>
        <begin position="8"/>
        <end position="353"/>
    </location>
</feature>
<dbReference type="HOGENOM" id="CLU_033626_1_1_6"/>
<dbReference type="eggNOG" id="COG0654">
    <property type="taxonomic scope" value="Bacteria"/>
</dbReference>
<accession>C5BKB1</accession>
<dbReference type="OrthoDB" id="9782160at2"/>
<gene>
    <name evidence="3" type="ordered locus">TERTU_2371</name>
</gene>
<sequence>MNEVMEKSVCIAGAGPGGALLGLLLARAGIDVVVLEKSKDFEREFRGESLSPDARKLLEEIGLKDYMEEHGYLESRYLGLYENNERLMRMDLGEVDKDNHAIIEFPQPVLLSALINEAKKFPNYDIRMGVSAKELIKEDGKIVGVEVGNTEQSYTIRTKLVVAADGRYSRLRKMSGLSANIEPVSRDVSWFMIPRPANWDPEIKVKLKGDRHMILLPTYPDKIRAGINIPKGKYKEFRNQGIENLYNFVEELEPALGSVVRESVKDWSELALLDIFTAEVPQWSLDGFVLMGDSAHTITPIMGQGIKHALFDARKLSGVVIECLKNNPDTVIDHHHFLEYQTERKKSVTETLRFQKRQERMFLLSGRAKALGRRTFYRILNSLSFAKQRIMKKIYYGGIEAI</sequence>
<dbReference type="InterPro" id="IPR036188">
    <property type="entry name" value="FAD/NAD-bd_sf"/>
</dbReference>
<proteinExistence type="predicted"/>
<dbReference type="KEGG" id="ttu:TERTU_2371"/>